<proteinExistence type="inferred from homology"/>
<comment type="similarity">
    <text evidence="1 8 9">Belongs to the GreA/GreB family.</text>
</comment>
<dbReference type="HAMAP" id="MF_00105">
    <property type="entry name" value="GreA_GreB"/>
    <property type="match status" value="1"/>
</dbReference>
<dbReference type="GO" id="GO:0003746">
    <property type="term" value="F:translation elongation factor activity"/>
    <property type="evidence" value="ECO:0007669"/>
    <property type="project" value="UniProtKB-KW"/>
</dbReference>
<name>A0A9W6LKX5_9BACT</name>
<dbReference type="NCBIfam" id="NF001264">
    <property type="entry name" value="PRK00226.1-5"/>
    <property type="match status" value="1"/>
</dbReference>
<dbReference type="GO" id="GO:0070063">
    <property type="term" value="F:RNA polymerase binding"/>
    <property type="evidence" value="ECO:0007669"/>
    <property type="project" value="InterPro"/>
</dbReference>
<dbReference type="GO" id="GO:0032784">
    <property type="term" value="P:regulation of DNA-templated transcription elongation"/>
    <property type="evidence" value="ECO:0007669"/>
    <property type="project" value="UniProtKB-UniRule"/>
</dbReference>
<keyword evidence="4 8" id="KW-0238">DNA-binding</keyword>
<dbReference type="InterPro" id="IPR018151">
    <property type="entry name" value="TF_GreA/GreB_CS"/>
</dbReference>
<keyword evidence="13" id="KW-1185">Reference proteome</keyword>
<dbReference type="Gene3D" id="1.10.287.180">
    <property type="entry name" value="Transcription elongation factor, GreA/GreB, N-terminal domain"/>
    <property type="match status" value="1"/>
</dbReference>
<dbReference type="InterPro" id="IPR001437">
    <property type="entry name" value="Tscrpt_elong_fac_GreA/B_C"/>
</dbReference>
<evidence type="ECO:0000256" key="9">
    <source>
        <dbReference type="RuleBase" id="RU000556"/>
    </source>
</evidence>
<evidence type="ECO:0000313" key="12">
    <source>
        <dbReference type="EMBL" id="GLI54094.1"/>
    </source>
</evidence>
<evidence type="ECO:0000259" key="11">
    <source>
        <dbReference type="Pfam" id="PF03449"/>
    </source>
</evidence>
<evidence type="ECO:0000256" key="8">
    <source>
        <dbReference type="HAMAP-Rule" id="MF_00105"/>
    </source>
</evidence>
<dbReference type="FunFam" id="3.10.50.30:FF:000001">
    <property type="entry name" value="Transcription elongation factor GreA"/>
    <property type="match status" value="1"/>
</dbReference>
<dbReference type="AlphaFoldDB" id="A0A9W6LKX5"/>
<keyword evidence="12" id="KW-0648">Protein biosynthesis</keyword>
<dbReference type="InterPro" id="IPR022691">
    <property type="entry name" value="Tscrpt_elong_fac_GreA/B_N"/>
</dbReference>
<keyword evidence="5 8" id="KW-0804">Transcription</keyword>
<dbReference type="InterPro" id="IPR036953">
    <property type="entry name" value="GreA/GreB_C_sf"/>
</dbReference>
<dbReference type="Pfam" id="PF01272">
    <property type="entry name" value="GreA_GreB"/>
    <property type="match status" value="1"/>
</dbReference>
<evidence type="ECO:0000259" key="10">
    <source>
        <dbReference type="Pfam" id="PF01272"/>
    </source>
</evidence>
<accession>A0A9W6LKX5</accession>
<dbReference type="GO" id="GO:0003677">
    <property type="term" value="F:DNA binding"/>
    <property type="evidence" value="ECO:0007669"/>
    <property type="project" value="UniProtKB-UniRule"/>
</dbReference>
<protein>
    <recommendedName>
        <fullName evidence="2 8">Transcription elongation factor GreA</fullName>
    </recommendedName>
    <alternativeName>
        <fullName evidence="7 8">Transcript cleavage factor GreA</fullName>
    </alternativeName>
</protein>
<dbReference type="SUPFAM" id="SSF46557">
    <property type="entry name" value="GreA transcript cleavage protein, N-terminal domain"/>
    <property type="match status" value="1"/>
</dbReference>
<dbReference type="PANTHER" id="PTHR30437">
    <property type="entry name" value="TRANSCRIPTION ELONGATION FACTOR GREA"/>
    <property type="match status" value="1"/>
</dbReference>
<dbReference type="SUPFAM" id="SSF54534">
    <property type="entry name" value="FKBP-like"/>
    <property type="match status" value="1"/>
</dbReference>
<dbReference type="InterPro" id="IPR036805">
    <property type="entry name" value="Tscrpt_elong_fac_GreA/B_N_sf"/>
</dbReference>
<gene>
    <name evidence="8 12" type="primary">greA</name>
    <name evidence="12" type="ORF">TISLANDTSLP1_17870</name>
</gene>
<keyword evidence="12" id="KW-0251">Elongation factor</keyword>
<dbReference type="GO" id="GO:0006354">
    <property type="term" value="P:DNA-templated transcription elongation"/>
    <property type="evidence" value="ECO:0007669"/>
    <property type="project" value="TreeGrafter"/>
</dbReference>
<dbReference type="PANTHER" id="PTHR30437:SF4">
    <property type="entry name" value="TRANSCRIPTION ELONGATION FACTOR GREA"/>
    <property type="match status" value="1"/>
</dbReference>
<feature type="domain" description="Transcription elongation factor GreA/GreB N-terminal" evidence="11">
    <location>
        <begin position="5"/>
        <end position="75"/>
    </location>
</feature>
<evidence type="ECO:0000313" key="13">
    <source>
        <dbReference type="Proteomes" id="UP001144297"/>
    </source>
</evidence>
<keyword evidence="3 8" id="KW-0805">Transcription regulation</keyword>
<dbReference type="NCBIfam" id="NF001261">
    <property type="entry name" value="PRK00226.1-2"/>
    <property type="match status" value="1"/>
</dbReference>
<evidence type="ECO:0000256" key="5">
    <source>
        <dbReference type="ARBA" id="ARBA00023163"/>
    </source>
</evidence>
<evidence type="ECO:0000256" key="4">
    <source>
        <dbReference type="ARBA" id="ARBA00023125"/>
    </source>
</evidence>
<dbReference type="InterPro" id="IPR023459">
    <property type="entry name" value="Tscrpt_elong_fac_GreA/B_fam"/>
</dbReference>
<organism evidence="12 13">
    <name type="scientific">Thermodesulfovibrio yellowstonii</name>
    <dbReference type="NCBI Taxonomy" id="28262"/>
    <lineage>
        <taxon>Bacteria</taxon>
        <taxon>Pseudomonadati</taxon>
        <taxon>Nitrospirota</taxon>
        <taxon>Thermodesulfovibrionia</taxon>
        <taxon>Thermodesulfovibrionales</taxon>
        <taxon>Thermodesulfovibrionaceae</taxon>
        <taxon>Thermodesulfovibrio</taxon>
    </lineage>
</organism>
<dbReference type="InterPro" id="IPR028624">
    <property type="entry name" value="Tscrpt_elong_fac_GreA/B"/>
</dbReference>
<reference evidence="12" key="1">
    <citation type="submission" date="2022-12" db="EMBL/GenBank/DDBJ databases">
        <title>Reference genome sequencing for broad-spectrum identification of bacterial and archaeal isolates by mass spectrometry.</title>
        <authorList>
            <person name="Sekiguchi Y."/>
            <person name="Tourlousse D.M."/>
        </authorList>
    </citation>
    <scope>NUCLEOTIDE SEQUENCE</scope>
    <source>
        <strain evidence="12">TSL-P1</strain>
    </source>
</reference>
<evidence type="ECO:0000256" key="3">
    <source>
        <dbReference type="ARBA" id="ARBA00023015"/>
    </source>
</evidence>
<evidence type="ECO:0000256" key="2">
    <source>
        <dbReference type="ARBA" id="ARBA00013729"/>
    </source>
</evidence>
<comment type="function">
    <text evidence="6 8 9">Necessary for efficient RNA polymerase transcription elongation past template-encoded arresting sites. The arresting sites in DNA have the property of trapping a certain fraction of elongating RNA polymerases that pass through, resulting in locked ternary complexes. Cleavage of the nascent transcript by cleavage factors such as GreA or GreB allows the resumption of elongation from the new 3'terminus. GreA releases sequences of 2 to 3 nucleotides.</text>
</comment>
<dbReference type="Gene3D" id="3.10.50.30">
    <property type="entry name" value="Transcription elongation factor, GreA/GreB, C-terminal domain"/>
    <property type="match status" value="1"/>
</dbReference>
<dbReference type="Pfam" id="PF03449">
    <property type="entry name" value="GreA_GreB_N"/>
    <property type="match status" value="1"/>
</dbReference>
<dbReference type="InterPro" id="IPR006359">
    <property type="entry name" value="Tscrpt_elong_fac_GreA"/>
</dbReference>
<dbReference type="EMBL" id="BSDX01000001">
    <property type="protein sequence ID" value="GLI54094.1"/>
    <property type="molecule type" value="Genomic_DNA"/>
</dbReference>
<dbReference type="PROSITE" id="PS00829">
    <property type="entry name" value="GREAB_1"/>
    <property type="match status" value="1"/>
</dbReference>
<dbReference type="PIRSF" id="PIRSF006092">
    <property type="entry name" value="GreA_GreB"/>
    <property type="match status" value="1"/>
</dbReference>
<evidence type="ECO:0000256" key="7">
    <source>
        <dbReference type="ARBA" id="ARBA00030776"/>
    </source>
</evidence>
<dbReference type="PROSITE" id="PS00830">
    <property type="entry name" value="GREAB_2"/>
    <property type="match status" value="1"/>
</dbReference>
<evidence type="ECO:0000256" key="6">
    <source>
        <dbReference type="ARBA" id="ARBA00024916"/>
    </source>
</evidence>
<sequence>MTDRIPMTPEGYEKLKEELDRLIKIERPAIIKAIAEARAHGDLSENAEYHAAREKQSFIEGRIQELQAKLARAYVIDPSKINQNKVAFGAKVRVIDIDTDEEKEFHLVGPDEADVKNGKISITSPVGRALIGKEVGEQVTIKAPAKTFNYEIISISFE</sequence>
<dbReference type="FunFam" id="1.10.287.180:FF:000001">
    <property type="entry name" value="Transcription elongation factor GreA"/>
    <property type="match status" value="1"/>
</dbReference>
<dbReference type="NCBIfam" id="TIGR01462">
    <property type="entry name" value="greA"/>
    <property type="match status" value="1"/>
</dbReference>
<evidence type="ECO:0000256" key="1">
    <source>
        <dbReference type="ARBA" id="ARBA00008213"/>
    </source>
</evidence>
<dbReference type="Proteomes" id="UP001144297">
    <property type="component" value="Unassembled WGS sequence"/>
</dbReference>
<dbReference type="NCBIfam" id="NF001263">
    <property type="entry name" value="PRK00226.1-4"/>
    <property type="match status" value="1"/>
</dbReference>
<feature type="domain" description="Transcription elongation factor GreA/GreB C-terminal" evidence="10">
    <location>
        <begin position="83"/>
        <end position="156"/>
    </location>
</feature>
<comment type="caution">
    <text evidence="12">The sequence shown here is derived from an EMBL/GenBank/DDBJ whole genome shotgun (WGS) entry which is preliminary data.</text>
</comment>